<keyword evidence="5 16" id="KW-0812">Transmembrane</keyword>
<evidence type="ECO:0000256" key="11">
    <source>
        <dbReference type="ARBA" id="ARBA00022989"/>
    </source>
</evidence>
<dbReference type="EMBL" id="CM007905">
    <property type="protein sequence ID" value="OTF92393.1"/>
    <property type="molecule type" value="Genomic_DNA"/>
</dbReference>
<protein>
    <submittedName>
        <fullName evidence="20">Putative gnk2-like domain-containing protein</fullName>
    </submittedName>
</protein>
<dbReference type="InterPro" id="IPR011009">
    <property type="entry name" value="Kinase-like_dom_sf"/>
</dbReference>
<dbReference type="Pfam" id="PF00069">
    <property type="entry name" value="Pkinase"/>
    <property type="match status" value="1"/>
</dbReference>
<dbReference type="FunFam" id="3.30.430.20:FF:000002">
    <property type="entry name" value="Cysteine-rich receptor-like protein kinase 10"/>
    <property type="match status" value="1"/>
</dbReference>
<dbReference type="InterPro" id="IPR038408">
    <property type="entry name" value="GNK2_sf"/>
</dbReference>
<evidence type="ECO:0000256" key="1">
    <source>
        <dbReference type="ARBA" id="ARBA00004167"/>
    </source>
</evidence>
<dbReference type="PROSITE" id="PS50011">
    <property type="entry name" value="PROTEIN_KINASE_DOM"/>
    <property type="match status" value="1"/>
</dbReference>
<keyword evidence="14" id="KW-0325">Glycoprotein</keyword>
<dbReference type="PANTHER" id="PTHR27002:SF1073">
    <property type="entry name" value="CYSTEINE-RICH RECEPTOR-LIKE PROTEIN KINASE 29"/>
    <property type="match status" value="1"/>
</dbReference>
<keyword evidence="21" id="KW-1185">Reference proteome</keyword>
<feature type="transmembrane region" description="Helical" evidence="16">
    <location>
        <begin position="278"/>
        <end position="300"/>
    </location>
</feature>
<dbReference type="CDD" id="cd23509">
    <property type="entry name" value="Gnk2-like"/>
    <property type="match status" value="2"/>
</dbReference>
<dbReference type="AlphaFoldDB" id="A0A251S1Q6"/>
<evidence type="ECO:0000256" key="2">
    <source>
        <dbReference type="ARBA" id="ARBA00022527"/>
    </source>
</evidence>
<dbReference type="InterPro" id="IPR002902">
    <property type="entry name" value="GNK2"/>
</dbReference>
<evidence type="ECO:0000256" key="13">
    <source>
        <dbReference type="ARBA" id="ARBA00023170"/>
    </source>
</evidence>
<dbReference type="GO" id="GO:0006955">
    <property type="term" value="P:immune response"/>
    <property type="evidence" value="ECO:0000318"/>
    <property type="project" value="GO_Central"/>
</dbReference>
<dbReference type="OrthoDB" id="4062651at2759"/>
<name>A0A251S1Q6_HELAN</name>
<evidence type="ECO:0000313" key="19">
    <source>
        <dbReference type="EMBL" id="KAF5761205.1"/>
    </source>
</evidence>
<keyword evidence="9" id="KW-0418">Kinase</keyword>
<reference evidence="20" key="2">
    <citation type="submission" date="2017-02" db="EMBL/GenBank/DDBJ databases">
        <title>Sunflower complete genome.</title>
        <authorList>
            <person name="Langlade N."/>
            <person name="Munos S."/>
        </authorList>
    </citation>
    <scope>NUCLEOTIDE SEQUENCE [LARGE SCALE GENOMIC DNA]</scope>
    <source>
        <tissue evidence="20">Leaves</tissue>
    </source>
</reference>
<feature type="domain" description="Gnk2-homologous" evidence="18">
    <location>
        <begin position="43"/>
        <end position="145"/>
    </location>
</feature>
<evidence type="ECO:0000256" key="10">
    <source>
        <dbReference type="ARBA" id="ARBA00022840"/>
    </source>
</evidence>
<evidence type="ECO:0000313" key="20">
    <source>
        <dbReference type="EMBL" id="OTF92393.1"/>
    </source>
</evidence>
<evidence type="ECO:0000256" key="8">
    <source>
        <dbReference type="ARBA" id="ARBA00022741"/>
    </source>
</evidence>
<evidence type="ECO:0000256" key="6">
    <source>
        <dbReference type="ARBA" id="ARBA00022729"/>
    </source>
</evidence>
<reference evidence="19 21" key="1">
    <citation type="journal article" date="2017" name="Nature">
        <title>The sunflower genome provides insights into oil metabolism, flowering and Asterid evolution.</title>
        <authorList>
            <person name="Badouin H."/>
            <person name="Gouzy J."/>
            <person name="Grassa C.J."/>
            <person name="Murat F."/>
            <person name="Staton S.E."/>
            <person name="Cottret L."/>
            <person name="Lelandais-Briere C."/>
            <person name="Owens G.L."/>
            <person name="Carrere S."/>
            <person name="Mayjonade B."/>
            <person name="Legrand L."/>
            <person name="Gill N."/>
            <person name="Kane N.C."/>
            <person name="Bowers J.E."/>
            <person name="Hubner S."/>
            <person name="Bellec A."/>
            <person name="Berard A."/>
            <person name="Berges H."/>
            <person name="Blanchet N."/>
            <person name="Boniface M.C."/>
            <person name="Brunel D."/>
            <person name="Catrice O."/>
            <person name="Chaidir N."/>
            <person name="Claudel C."/>
            <person name="Donnadieu C."/>
            <person name="Faraut T."/>
            <person name="Fievet G."/>
            <person name="Helmstetter N."/>
            <person name="King M."/>
            <person name="Knapp S.J."/>
            <person name="Lai Z."/>
            <person name="Le Paslier M.C."/>
            <person name="Lippi Y."/>
            <person name="Lorenzon L."/>
            <person name="Mandel J.R."/>
            <person name="Marage G."/>
            <person name="Marchand G."/>
            <person name="Marquand E."/>
            <person name="Bret-Mestries E."/>
            <person name="Morien E."/>
            <person name="Nambeesan S."/>
            <person name="Nguyen T."/>
            <person name="Pegot-Espagnet P."/>
            <person name="Pouilly N."/>
            <person name="Raftis F."/>
            <person name="Sallet E."/>
            <person name="Schiex T."/>
            <person name="Thomas J."/>
            <person name="Vandecasteele C."/>
            <person name="Vares D."/>
            <person name="Vear F."/>
            <person name="Vautrin S."/>
            <person name="Crespi M."/>
            <person name="Mangin B."/>
            <person name="Burke J.M."/>
            <person name="Salse J."/>
            <person name="Munos S."/>
            <person name="Vincourt P."/>
            <person name="Rieseberg L.H."/>
            <person name="Langlade N.B."/>
        </authorList>
    </citation>
    <scope>NUCLEOTIDE SEQUENCE [LARGE SCALE GENOMIC DNA]</scope>
    <source>
        <strain evidence="21">cv. SF193</strain>
        <tissue evidence="19">Leaves</tissue>
    </source>
</reference>
<evidence type="ECO:0000256" key="5">
    <source>
        <dbReference type="ARBA" id="ARBA00022692"/>
    </source>
</evidence>
<dbReference type="PROSITE" id="PS00108">
    <property type="entry name" value="PROTEIN_KINASE_ST"/>
    <property type="match status" value="1"/>
</dbReference>
<keyword evidence="12 16" id="KW-0472">Membrane</keyword>
<feature type="domain" description="Gnk2-homologous" evidence="18">
    <location>
        <begin position="146"/>
        <end position="254"/>
    </location>
</feature>
<dbReference type="SMART" id="SM00220">
    <property type="entry name" value="S_TKc"/>
    <property type="match status" value="1"/>
</dbReference>
<evidence type="ECO:0000256" key="15">
    <source>
        <dbReference type="PROSITE-ProRule" id="PRU10141"/>
    </source>
</evidence>
<dbReference type="GO" id="GO:0009737">
    <property type="term" value="P:response to abscisic acid"/>
    <property type="evidence" value="ECO:0007669"/>
    <property type="project" value="UniProtKB-ARBA"/>
</dbReference>
<dbReference type="Pfam" id="PF01657">
    <property type="entry name" value="Stress-antifung"/>
    <property type="match status" value="2"/>
</dbReference>
<dbReference type="SUPFAM" id="SSF56112">
    <property type="entry name" value="Protein kinase-like (PK-like)"/>
    <property type="match status" value="1"/>
</dbReference>
<dbReference type="PANTHER" id="PTHR27002">
    <property type="entry name" value="RECEPTOR-LIKE SERINE/THREONINE-PROTEIN KINASE SD1-8"/>
    <property type="match status" value="1"/>
</dbReference>
<dbReference type="Gramene" id="mRNA:HanXRQr2_Chr16g0762361">
    <property type="protein sequence ID" value="mRNA:HanXRQr2_Chr16g0762361"/>
    <property type="gene ID" value="HanXRQr2_Chr16g0762361"/>
</dbReference>
<dbReference type="GO" id="GO:0007165">
    <property type="term" value="P:signal transduction"/>
    <property type="evidence" value="ECO:0000318"/>
    <property type="project" value="GO_Central"/>
</dbReference>
<evidence type="ECO:0000313" key="21">
    <source>
        <dbReference type="Proteomes" id="UP000215914"/>
    </source>
</evidence>
<evidence type="ECO:0000256" key="4">
    <source>
        <dbReference type="ARBA" id="ARBA00022679"/>
    </source>
</evidence>
<dbReference type="Gene3D" id="3.30.200.20">
    <property type="entry name" value="Phosphorylase Kinase, domain 1"/>
    <property type="match status" value="1"/>
</dbReference>
<dbReference type="GO" id="GO:0005886">
    <property type="term" value="C:plasma membrane"/>
    <property type="evidence" value="ECO:0000318"/>
    <property type="project" value="GO_Central"/>
</dbReference>
<keyword evidence="4 19" id="KW-0808">Transferase</keyword>
<evidence type="ECO:0000259" key="18">
    <source>
        <dbReference type="PROSITE" id="PS51473"/>
    </source>
</evidence>
<keyword evidence="8 15" id="KW-0547">Nucleotide-binding</keyword>
<dbReference type="GO" id="GO:0004674">
    <property type="term" value="F:protein serine/threonine kinase activity"/>
    <property type="evidence" value="ECO:0000318"/>
    <property type="project" value="GO_Central"/>
</dbReference>
<dbReference type="FunFam" id="3.30.200.20:FF:000142">
    <property type="entry name" value="Cysteine-rich receptor-like protein kinase 10"/>
    <property type="match status" value="1"/>
</dbReference>
<keyword evidence="6" id="KW-0732">Signal</keyword>
<evidence type="ECO:0000256" key="7">
    <source>
        <dbReference type="ARBA" id="ARBA00022737"/>
    </source>
</evidence>
<dbReference type="EMBL" id="MNCJ02000331">
    <property type="protein sequence ID" value="KAF5761205.1"/>
    <property type="molecule type" value="Genomic_DNA"/>
</dbReference>
<evidence type="ECO:0000256" key="14">
    <source>
        <dbReference type="ARBA" id="ARBA00023180"/>
    </source>
</evidence>
<keyword evidence="11 16" id="KW-1133">Transmembrane helix</keyword>
<gene>
    <name evidence="20" type="ORF">HannXRQ_Chr16g0521371</name>
    <name evidence="19" type="ORF">HanXRQr2_Chr16g0762361</name>
</gene>
<dbReference type="InterPro" id="IPR017441">
    <property type="entry name" value="Protein_kinase_ATP_BS"/>
</dbReference>
<evidence type="ECO:0000256" key="12">
    <source>
        <dbReference type="ARBA" id="ARBA00023136"/>
    </source>
</evidence>
<keyword evidence="13" id="KW-0675">Receptor</keyword>
<dbReference type="InParanoid" id="A0A251S1Q6"/>
<dbReference type="Gene3D" id="3.30.430.20">
    <property type="entry name" value="Gnk2 domain, C-X8-C-X2-C motif"/>
    <property type="match status" value="2"/>
</dbReference>
<dbReference type="OMA" id="FINEMIP"/>
<dbReference type="PROSITE" id="PS00107">
    <property type="entry name" value="PROTEIN_KINASE_ATP"/>
    <property type="match status" value="1"/>
</dbReference>
<dbReference type="PROSITE" id="PS51473">
    <property type="entry name" value="GNK2"/>
    <property type="match status" value="2"/>
</dbReference>
<feature type="binding site" evidence="15">
    <location>
        <position position="372"/>
    </location>
    <ligand>
        <name>ATP</name>
        <dbReference type="ChEBI" id="CHEBI:30616"/>
    </ligand>
</feature>
<keyword evidence="7" id="KW-0677">Repeat</keyword>
<dbReference type="Proteomes" id="UP000215914">
    <property type="component" value="Chromosome 16"/>
</dbReference>
<sequence length="654" mass="73058">MSQHLLPRPTRQNMFILFTKHLFSFSLIIICLINTTTLAQPPPFFHHICENKANYTINSTYQRNLDTALLALPTTNSGFGYYNFSTGQLSDRVISFALCRGDIEPAVCTKCLNDSIIKLRELCPNQTESIGYYEPCFLKYSKETGNANTVILPSLISVSNVDQFNRAVRELMDRLRRQAAAGGPLLKFATGNINGPDFPTIHGLVQCTPNLSEQVCSDCLEAAVNRIPNTSINGRDGGRILQSTCNFRFEVYDFFNQTTPSLPQPSPSPPGKEEHTTLTVILVIVFVTIAAIIIASLCFFMRIMKKKTQISSPHESTQTETMDISVAEPLQYSFSAIKAATNDFSEDNKLGRGGFGAVYKGTLIDGNEIAVKRLARNSQQGDVEFKNEILLVLKLQHRNLVRLLGYSIEGKERLLIYEFLPNGSLNQFIFDPTKGKLLDWEIRYNIIKGIAKGLLYLHEDSRLRIIHRDMKASNVLLDAEMNPKIADFGLARLFKHEETHGDTGRIVGTYGYMAPEYVLHGHFSVKSDVFSFGVLVLEIITGQEKNSFQNGESLKDLLNFVWENWRNGTTLDIIDPTLKMGSTLSHDIVRSIHIGLLCVQASVINRPTMASVVLMLHSTSLMLPVPSEPPFFGSSIETNLENPKLTQSTKDVSV</sequence>
<dbReference type="InterPro" id="IPR000719">
    <property type="entry name" value="Prot_kinase_dom"/>
</dbReference>
<evidence type="ECO:0000256" key="3">
    <source>
        <dbReference type="ARBA" id="ARBA00022553"/>
    </source>
</evidence>
<dbReference type="InterPro" id="IPR008271">
    <property type="entry name" value="Ser/Thr_kinase_AS"/>
</dbReference>
<keyword evidence="10 15" id="KW-0067">ATP-binding</keyword>
<evidence type="ECO:0000256" key="16">
    <source>
        <dbReference type="SAM" id="Phobius"/>
    </source>
</evidence>
<reference evidence="19" key="3">
    <citation type="submission" date="2020-06" db="EMBL/GenBank/DDBJ databases">
        <title>Helianthus annuus Genome sequencing and assembly Release 2.</title>
        <authorList>
            <person name="Gouzy J."/>
            <person name="Langlade N."/>
            <person name="Munos S."/>
        </authorList>
    </citation>
    <scope>NUCLEOTIDE SEQUENCE</scope>
    <source>
        <tissue evidence="19">Leaves</tissue>
    </source>
</reference>
<feature type="domain" description="Protein kinase" evidence="17">
    <location>
        <begin position="344"/>
        <end position="620"/>
    </location>
</feature>
<keyword evidence="2" id="KW-0723">Serine/threonine-protein kinase</keyword>
<organism evidence="20 21">
    <name type="scientific">Helianthus annuus</name>
    <name type="common">Common sunflower</name>
    <dbReference type="NCBI Taxonomy" id="4232"/>
    <lineage>
        <taxon>Eukaryota</taxon>
        <taxon>Viridiplantae</taxon>
        <taxon>Streptophyta</taxon>
        <taxon>Embryophyta</taxon>
        <taxon>Tracheophyta</taxon>
        <taxon>Spermatophyta</taxon>
        <taxon>Magnoliopsida</taxon>
        <taxon>eudicotyledons</taxon>
        <taxon>Gunneridae</taxon>
        <taxon>Pentapetalae</taxon>
        <taxon>asterids</taxon>
        <taxon>campanulids</taxon>
        <taxon>Asterales</taxon>
        <taxon>Asteraceae</taxon>
        <taxon>Asteroideae</taxon>
        <taxon>Heliantheae alliance</taxon>
        <taxon>Heliantheae</taxon>
        <taxon>Helianthus</taxon>
    </lineage>
</organism>
<dbReference type="CDD" id="cd14066">
    <property type="entry name" value="STKc_IRAK"/>
    <property type="match status" value="1"/>
</dbReference>
<dbReference type="GO" id="GO:0005524">
    <property type="term" value="F:ATP binding"/>
    <property type="evidence" value="ECO:0007669"/>
    <property type="project" value="UniProtKB-UniRule"/>
</dbReference>
<keyword evidence="3" id="KW-0597">Phosphoprotein</keyword>
<accession>A0A251S1Q6</accession>
<comment type="subcellular location">
    <subcellularLocation>
        <location evidence="1">Membrane</location>
        <topology evidence="1">Single-pass membrane protein</topology>
    </subcellularLocation>
</comment>
<proteinExistence type="predicted"/>
<dbReference type="Gene3D" id="1.10.510.10">
    <property type="entry name" value="Transferase(Phosphotransferase) domain 1"/>
    <property type="match status" value="1"/>
</dbReference>
<evidence type="ECO:0000259" key="17">
    <source>
        <dbReference type="PROSITE" id="PS50011"/>
    </source>
</evidence>
<dbReference type="FunCoup" id="A0A251S1Q6">
    <property type="interactions" value="613"/>
</dbReference>
<evidence type="ECO:0000256" key="9">
    <source>
        <dbReference type="ARBA" id="ARBA00022777"/>
    </source>
</evidence>
<dbReference type="FunFam" id="1.10.510.10:FF:000343">
    <property type="entry name" value="Cysteine-rich receptor-like protein kinase 28"/>
    <property type="match status" value="1"/>
</dbReference>